<dbReference type="STRING" id="46835.A0A504YVU6"/>
<comment type="caution">
    <text evidence="5">The sequence shown here is derived from an EMBL/GenBank/DDBJ whole genome shotgun (WGS) entry which is preliminary data.</text>
</comment>
<reference evidence="5 6" key="1">
    <citation type="submission" date="2019-04" db="EMBL/GenBank/DDBJ databases">
        <title>Annotation for the trematode Fasciola gigantica.</title>
        <authorList>
            <person name="Choi Y.-J."/>
        </authorList>
    </citation>
    <scope>NUCLEOTIDE SEQUENCE [LARGE SCALE GENOMIC DNA]</scope>
    <source>
        <strain evidence="5">Uganda_cow_1</strain>
    </source>
</reference>
<comment type="similarity">
    <text evidence="3">Belongs to the choline/ethanolamine kinase family.</text>
</comment>
<evidence type="ECO:0000313" key="6">
    <source>
        <dbReference type="Proteomes" id="UP000316759"/>
    </source>
</evidence>
<dbReference type="GO" id="GO:0004305">
    <property type="term" value="F:ethanolamine kinase activity"/>
    <property type="evidence" value="ECO:0007669"/>
    <property type="project" value="TreeGrafter"/>
</dbReference>
<proteinExistence type="inferred from homology"/>
<dbReference type="GO" id="GO:0004103">
    <property type="term" value="F:choline kinase activity"/>
    <property type="evidence" value="ECO:0007669"/>
    <property type="project" value="TreeGrafter"/>
</dbReference>
<feature type="region of interest" description="Disordered" evidence="4">
    <location>
        <begin position="387"/>
        <end position="407"/>
    </location>
</feature>
<organism evidence="5 6">
    <name type="scientific">Fasciola gigantica</name>
    <name type="common">Giant liver fluke</name>
    <dbReference type="NCBI Taxonomy" id="46835"/>
    <lineage>
        <taxon>Eukaryota</taxon>
        <taxon>Metazoa</taxon>
        <taxon>Spiralia</taxon>
        <taxon>Lophotrochozoa</taxon>
        <taxon>Platyhelminthes</taxon>
        <taxon>Trematoda</taxon>
        <taxon>Digenea</taxon>
        <taxon>Plagiorchiida</taxon>
        <taxon>Echinostomata</taxon>
        <taxon>Echinostomatoidea</taxon>
        <taxon>Fasciolidae</taxon>
        <taxon>Fasciola</taxon>
    </lineage>
</organism>
<dbReference type="GO" id="GO:0006646">
    <property type="term" value="P:phosphatidylethanolamine biosynthetic process"/>
    <property type="evidence" value="ECO:0007669"/>
    <property type="project" value="TreeGrafter"/>
</dbReference>
<dbReference type="PANTHER" id="PTHR22603:SF93">
    <property type="entry name" value="RE24176P"/>
    <property type="match status" value="1"/>
</dbReference>
<evidence type="ECO:0000256" key="4">
    <source>
        <dbReference type="SAM" id="MobiDB-lite"/>
    </source>
</evidence>
<sequence length="473" mass="54818">MFFTHSVDEEVLDEVPCPDFIPQVSQRVADRVTDCVITRLRKQCGKSLAGSWADPENVIVEKMNTCGLSNYLYMAQLKSHVPVQPEEPRKVLIRVYGEVLRSSVDSIVLDSINFAILSEKRIGPALYGVFPGGRIEEFIEKQNTNSSISNYAVFFHFLPRYHHVLLKSRTMTTSELRKSEAMKAVAQQLARIHNLNMPFCKQPRFIFKMMDKFLAQLSGRMDPPSRPPSNLSTPTLLVLEQEYLSDSRLDSVWNMNNFEAIQHTATELGLYEEYEWLKQNLIERQDDAFPVVFCHNDFQENNILVLNNPDVDGFYDVLPIDFEYSGYNFRGFDIGNHFNEWCYDYTCPDPPYFTYDFDSYPTLSQQKEFWNTYLTARLTERRTSIDTSKNAGDTLNGSSTTTPHPLEDTKEGFEKLWLEATFGALFSHLFWAAWSLIQSQISSIRFEFSKYASARMDAYYRMKNSLKSRPDYQ</sequence>
<dbReference type="OrthoDB" id="3649325at2759"/>
<feature type="compositionally biased region" description="Polar residues" evidence="4">
    <location>
        <begin position="387"/>
        <end position="403"/>
    </location>
</feature>
<keyword evidence="6" id="KW-1185">Reference proteome</keyword>
<keyword evidence="5" id="KW-0808">Transferase</keyword>
<gene>
    <name evidence="5" type="ORF">FGIG_07215</name>
</gene>
<dbReference type="Pfam" id="PF01633">
    <property type="entry name" value="Choline_kinase"/>
    <property type="match status" value="2"/>
</dbReference>
<evidence type="ECO:0000256" key="1">
    <source>
        <dbReference type="ARBA" id="ARBA00023209"/>
    </source>
</evidence>
<protein>
    <submittedName>
        <fullName evidence="5">Choline/ethanolamine kinase</fullName>
    </submittedName>
</protein>
<dbReference type="GO" id="GO:0005737">
    <property type="term" value="C:cytoplasm"/>
    <property type="evidence" value="ECO:0007669"/>
    <property type="project" value="TreeGrafter"/>
</dbReference>
<accession>A0A504YVU6</accession>
<dbReference type="Proteomes" id="UP000316759">
    <property type="component" value="Unassembled WGS sequence"/>
</dbReference>
<dbReference type="PANTHER" id="PTHR22603">
    <property type="entry name" value="CHOLINE/ETHANOALAMINE KINASE"/>
    <property type="match status" value="1"/>
</dbReference>
<keyword evidence="1" id="KW-0444">Lipid biosynthesis</keyword>
<keyword evidence="1" id="KW-0443">Lipid metabolism</keyword>
<dbReference type="EMBL" id="SUNJ01002273">
    <property type="protein sequence ID" value="TPP66112.1"/>
    <property type="molecule type" value="Genomic_DNA"/>
</dbReference>
<keyword evidence="2" id="KW-1208">Phospholipid metabolism</keyword>
<dbReference type="Gene3D" id="3.90.1200.10">
    <property type="match status" value="1"/>
</dbReference>
<dbReference type="SUPFAM" id="SSF56112">
    <property type="entry name" value="Protein kinase-like (PK-like)"/>
    <property type="match status" value="1"/>
</dbReference>
<dbReference type="InterPro" id="IPR011009">
    <property type="entry name" value="Kinase-like_dom_sf"/>
</dbReference>
<keyword evidence="1" id="KW-0594">Phospholipid biosynthesis</keyword>
<dbReference type="Gene3D" id="3.30.200.20">
    <property type="entry name" value="Phosphorylase Kinase, domain 1"/>
    <property type="match status" value="1"/>
</dbReference>
<keyword evidence="5" id="KW-0418">Kinase</keyword>
<name>A0A504YVU6_FASGI</name>
<dbReference type="AlphaFoldDB" id="A0A504YVU6"/>
<evidence type="ECO:0000256" key="3">
    <source>
        <dbReference type="ARBA" id="ARBA00038211"/>
    </source>
</evidence>
<evidence type="ECO:0000256" key="2">
    <source>
        <dbReference type="ARBA" id="ARBA00023264"/>
    </source>
</evidence>
<evidence type="ECO:0000313" key="5">
    <source>
        <dbReference type="EMBL" id="TPP66112.1"/>
    </source>
</evidence>